<reference evidence="1 2" key="1">
    <citation type="submission" date="2022-07" db="EMBL/GenBank/DDBJ databases">
        <authorList>
            <person name="Criscuolo A."/>
        </authorList>
    </citation>
    <scope>NUCLEOTIDE SEQUENCE [LARGE SCALE GENOMIC DNA]</scope>
    <source>
        <strain evidence="2">CIP 111951</strain>
    </source>
</reference>
<dbReference type="EMBL" id="CAMAPD010000069">
    <property type="protein sequence ID" value="CAH9068577.1"/>
    <property type="molecule type" value="Genomic_DNA"/>
</dbReference>
<evidence type="ECO:0000313" key="1">
    <source>
        <dbReference type="EMBL" id="CAH9068577.1"/>
    </source>
</evidence>
<organism evidence="1 2">
    <name type="scientific">Pseudoalteromonas holothuriae</name>
    <dbReference type="NCBI Taxonomy" id="2963714"/>
    <lineage>
        <taxon>Bacteria</taxon>
        <taxon>Pseudomonadati</taxon>
        <taxon>Pseudomonadota</taxon>
        <taxon>Gammaproteobacteria</taxon>
        <taxon>Alteromonadales</taxon>
        <taxon>Pseudoalteromonadaceae</taxon>
        <taxon>Pseudoalteromonas</taxon>
    </lineage>
</organism>
<proteinExistence type="predicted"/>
<comment type="caution">
    <text evidence="1">The sequence shown here is derived from an EMBL/GenBank/DDBJ whole genome shotgun (WGS) entry which is preliminary data.</text>
</comment>
<name>A0ABN8UWQ7_9GAMM</name>
<accession>A0ABN8UWQ7</accession>
<protein>
    <submittedName>
        <fullName evidence="1">Uncharacterized protein</fullName>
    </submittedName>
</protein>
<evidence type="ECO:0000313" key="2">
    <source>
        <dbReference type="Proteomes" id="UP001152485"/>
    </source>
</evidence>
<dbReference type="Proteomes" id="UP001152485">
    <property type="component" value="Unassembled WGS sequence"/>
</dbReference>
<sequence length="78" mass="8847">MSVDHKNKAIYSNDVGVKEAVNLIYKSGRLEAFYEQLGAVLHMEGEQKVLRLKAEEEIRFVVVEESTLPNLSLKITLN</sequence>
<gene>
    <name evidence="1" type="ORF">PSECIP111951_04198</name>
</gene>